<proteinExistence type="predicted"/>
<dbReference type="Pfam" id="PF12949">
    <property type="entry name" value="HeH"/>
    <property type="match status" value="1"/>
</dbReference>
<dbReference type="InterPro" id="IPR011015">
    <property type="entry name" value="LEM/LEM-like_dom_sf"/>
</dbReference>
<feature type="region of interest" description="Disordered" evidence="1">
    <location>
        <begin position="1"/>
        <end position="28"/>
    </location>
</feature>
<evidence type="ECO:0000256" key="1">
    <source>
        <dbReference type="SAM" id="MobiDB-lite"/>
    </source>
</evidence>
<dbReference type="GO" id="GO:0071763">
    <property type="term" value="P:nuclear membrane organization"/>
    <property type="evidence" value="ECO:0007669"/>
    <property type="project" value="TreeGrafter"/>
</dbReference>
<accession>A0AAD8UZT2</accession>
<keyword evidence="4" id="KW-1185">Reference proteome</keyword>
<protein>
    <recommendedName>
        <fullName evidence="2">HeH/LEM domain-containing protein</fullName>
    </recommendedName>
</protein>
<dbReference type="InterPro" id="IPR025856">
    <property type="entry name" value="HeH/LEM_domain"/>
</dbReference>
<dbReference type="CDD" id="cd12935">
    <property type="entry name" value="LEM_like"/>
    <property type="match status" value="1"/>
</dbReference>
<dbReference type="EMBL" id="JAHLJV010000091">
    <property type="protein sequence ID" value="KAK1573508.1"/>
    <property type="molecule type" value="Genomic_DNA"/>
</dbReference>
<dbReference type="GO" id="GO:0005783">
    <property type="term" value="C:endoplasmic reticulum"/>
    <property type="evidence" value="ECO:0007669"/>
    <property type="project" value="TreeGrafter"/>
</dbReference>
<dbReference type="GO" id="GO:0003682">
    <property type="term" value="F:chromatin binding"/>
    <property type="evidence" value="ECO:0007669"/>
    <property type="project" value="InterPro"/>
</dbReference>
<comment type="caution">
    <text evidence="3">The sequence shown here is derived from an EMBL/GenBank/DDBJ whole genome shotgun (WGS) entry which is preliminary data.</text>
</comment>
<dbReference type="Gene3D" id="1.10.720.40">
    <property type="match status" value="1"/>
</dbReference>
<dbReference type="PANTHER" id="PTHR47808:SF2">
    <property type="entry name" value="LEM DOMAIN-CONTAINING PROTEIN 2"/>
    <property type="match status" value="1"/>
</dbReference>
<dbReference type="PANTHER" id="PTHR47808">
    <property type="entry name" value="INNER NUCLEAR MEMBRANE PROTEIN HEH2-RELATED"/>
    <property type="match status" value="1"/>
</dbReference>
<dbReference type="AlphaFoldDB" id="A0AAD8UZT2"/>
<dbReference type="GeneID" id="85440001"/>
<dbReference type="RefSeq" id="XP_060409125.1">
    <property type="nucleotide sequence ID" value="XM_060555761.1"/>
</dbReference>
<evidence type="ECO:0000259" key="2">
    <source>
        <dbReference type="Pfam" id="PF12949"/>
    </source>
</evidence>
<organism evidence="3 4">
    <name type="scientific">Colletotrichum navitas</name>
    <dbReference type="NCBI Taxonomy" id="681940"/>
    <lineage>
        <taxon>Eukaryota</taxon>
        <taxon>Fungi</taxon>
        <taxon>Dikarya</taxon>
        <taxon>Ascomycota</taxon>
        <taxon>Pezizomycotina</taxon>
        <taxon>Sordariomycetes</taxon>
        <taxon>Hypocreomycetidae</taxon>
        <taxon>Glomerellales</taxon>
        <taxon>Glomerellaceae</taxon>
        <taxon>Colletotrichum</taxon>
        <taxon>Colletotrichum graminicola species complex</taxon>
    </lineage>
</organism>
<feature type="domain" description="HeH/LEM" evidence="2">
    <location>
        <begin position="39"/>
        <end position="72"/>
    </location>
</feature>
<dbReference type="GO" id="GO:0005637">
    <property type="term" value="C:nuclear inner membrane"/>
    <property type="evidence" value="ECO:0007669"/>
    <property type="project" value="InterPro"/>
</dbReference>
<dbReference type="GO" id="GO:0034399">
    <property type="term" value="C:nuclear periphery"/>
    <property type="evidence" value="ECO:0007669"/>
    <property type="project" value="TreeGrafter"/>
</dbReference>
<evidence type="ECO:0000313" key="4">
    <source>
        <dbReference type="Proteomes" id="UP001230504"/>
    </source>
</evidence>
<reference evidence="3" key="1">
    <citation type="submission" date="2021-06" db="EMBL/GenBank/DDBJ databases">
        <title>Comparative genomics, transcriptomics and evolutionary studies reveal genomic signatures of adaptation to plant cell wall in hemibiotrophic fungi.</title>
        <authorList>
            <consortium name="DOE Joint Genome Institute"/>
            <person name="Baroncelli R."/>
            <person name="Diaz J.F."/>
            <person name="Benocci T."/>
            <person name="Peng M."/>
            <person name="Battaglia E."/>
            <person name="Haridas S."/>
            <person name="Andreopoulos W."/>
            <person name="Labutti K."/>
            <person name="Pangilinan J."/>
            <person name="Floch G.L."/>
            <person name="Makela M.R."/>
            <person name="Henrissat B."/>
            <person name="Grigoriev I.V."/>
            <person name="Crouch J.A."/>
            <person name="De Vries R.P."/>
            <person name="Sukno S.A."/>
            <person name="Thon M.R."/>
        </authorList>
    </citation>
    <scope>NUCLEOTIDE SEQUENCE</scope>
    <source>
        <strain evidence="3">CBS 125086</strain>
    </source>
</reference>
<dbReference type="Proteomes" id="UP001230504">
    <property type="component" value="Unassembled WGS sequence"/>
</dbReference>
<name>A0AAD8UZT2_9PEZI</name>
<evidence type="ECO:0000313" key="3">
    <source>
        <dbReference type="EMBL" id="KAK1573508.1"/>
    </source>
</evidence>
<gene>
    <name evidence="3" type="ORF">LY79DRAFT_525680</name>
</gene>
<sequence length="99" mass="10757">MDDAVADTVGRGEPATDRPLPNIPNQTDDVSYLQPDFNPASLTVPKLRNVLATHEVAYATARTKKDLVRLFEANIAPRVAATVRAMAKVQRTDEGIIDA</sequence>
<dbReference type="InterPro" id="IPR044780">
    <property type="entry name" value="Heh2/Src1"/>
</dbReference>